<feature type="signal peptide" evidence="1">
    <location>
        <begin position="1"/>
        <end position="22"/>
    </location>
</feature>
<evidence type="ECO:0000313" key="2">
    <source>
        <dbReference type="EMBL" id="OGL74436.1"/>
    </source>
</evidence>
<dbReference type="EMBL" id="MGEA01000026">
    <property type="protein sequence ID" value="OGL74436.1"/>
    <property type="molecule type" value="Genomic_DNA"/>
</dbReference>
<gene>
    <name evidence="2" type="ORF">A3C96_02760</name>
</gene>
<dbReference type="PROSITE" id="PS51257">
    <property type="entry name" value="PROKAR_LIPOPROTEIN"/>
    <property type="match status" value="1"/>
</dbReference>
<evidence type="ECO:0000256" key="1">
    <source>
        <dbReference type="SAM" id="SignalP"/>
    </source>
</evidence>
<sequence length="185" mass="19193">MFRFLPLVAAFAMISCSSCRTAAPKEDAAPAAAASAAPQSVAEPSGASGPRIGVDLPGDQWLVSRPDQVPPGFQFFIVNKRTQAAIGFSMLERPGPREAVEALSARLRSDGFACGAVTVSADGDRAGFTLTITPDGQDKPAAEGKVSARALPGGGSIVAQGVWMPASAPDMLKDFDYIVDQLKIE</sequence>
<keyword evidence="1" id="KW-0732">Signal</keyword>
<comment type="caution">
    <text evidence="2">The sequence shown here is derived from an EMBL/GenBank/DDBJ whole genome shotgun (WGS) entry which is preliminary data.</text>
</comment>
<evidence type="ECO:0000313" key="3">
    <source>
        <dbReference type="Proteomes" id="UP000177088"/>
    </source>
</evidence>
<protein>
    <submittedName>
        <fullName evidence="2">Uncharacterized protein</fullName>
    </submittedName>
</protein>
<dbReference type="Proteomes" id="UP000177088">
    <property type="component" value="Unassembled WGS sequence"/>
</dbReference>
<proteinExistence type="predicted"/>
<reference evidence="2 3" key="1">
    <citation type="journal article" date="2016" name="Nat. Commun.">
        <title>Thousands of microbial genomes shed light on interconnected biogeochemical processes in an aquifer system.</title>
        <authorList>
            <person name="Anantharaman K."/>
            <person name="Brown C.T."/>
            <person name="Hug L.A."/>
            <person name="Sharon I."/>
            <person name="Castelle C.J."/>
            <person name="Probst A.J."/>
            <person name="Thomas B.C."/>
            <person name="Singh A."/>
            <person name="Wilkins M.J."/>
            <person name="Karaoz U."/>
            <person name="Brodie E.L."/>
            <person name="Williams K.H."/>
            <person name="Hubbard S.S."/>
            <person name="Banfield J.F."/>
        </authorList>
    </citation>
    <scope>NUCLEOTIDE SEQUENCE [LARGE SCALE GENOMIC DNA]</scope>
</reference>
<name>A0A1F7U857_9BACT</name>
<organism evidence="2 3">
    <name type="scientific">Candidatus Uhrbacteria bacterium RIFCSPHIGHO2_02_FULL_60_10</name>
    <dbReference type="NCBI Taxonomy" id="1802392"/>
    <lineage>
        <taxon>Bacteria</taxon>
        <taxon>Candidatus Uhriibacteriota</taxon>
    </lineage>
</organism>
<dbReference type="AlphaFoldDB" id="A0A1F7U857"/>
<feature type="chain" id="PRO_5009533000" evidence="1">
    <location>
        <begin position="23"/>
        <end position="185"/>
    </location>
</feature>
<accession>A0A1F7U857</accession>